<evidence type="ECO:0000313" key="2">
    <source>
        <dbReference type="EMBL" id="QSB12638.1"/>
    </source>
</evidence>
<feature type="domain" description="Aminoglycoside phosphotransferase" evidence="1">
    <location>
        <begin position="53"/>
        <end position="247"/>
    </location>
</feature>
<keyword evidence="3" id="KW-1185">Reference proteome</keyword>
<dbReference type="Gene3D" id="3.90.1200.10">
    <property type="match status" value="1"/>
</dbReference>
<proteinExistence type="predicted"/>
<sequence length="325" mass="34687">MDVMTARGGNRLRWPNLPAALRARVEAALGSPVRTAENRDTGFSPGLASVLALADGRSVFAKAVSRSRNADSYRMHRREAEVLAQLPPTVPAPRLLWSDVDDEWVTIVVEAVAGTVPRLPWCQTELRSFVSVAERLVVALTPSPVPAEPIQQTFAEAFSGWRTLAGAPESTVGLDPWVCRHLERLAALEAEWPAAATGTSLLHGDLRGDNVLLTADRGAVVVDWPSVCVGAGWVDLVCALPSIAMQGGGDPEAVLAGFRPAHGVPPEAITAVAVAVTGLFLYSSRQPPPLALPRLRGFQAAQAEAGLTWLRRRLGSQLGRQEMSP</sequence>
<name>A0A895YG37_9ACTN</name>
<dbReference type="EMBL" id="CP070499">
    <property type="protein sequence ID" value="QSB12638.1"/>
    <property type="molecule type" value="Genomic_DNA"/>
</dbReference>
<dbReference type="Proteomes" id="UP000662857">
    <property type="component" value="Chromosome"/>
</dbReference>
<protein>
    <submittedName>
        <fullName evidence="2">Phosphotransferase</fullName>
    </submittedName>
</protein>
<evidence type="ECO:0000313" key="3">
    <source>
        <dbReference type="Proteomes" id="UP000662857"/>
    </source>
</evidence>
<accession>A0A895YG37</accession>
<reference evidence="2" key="1">
    <citation type="submission" date="2021-02" db="EMBL/GenBank/DDBJ databases">
        <title>Natrosporangium hydrolyticum gen. nov., sp. nov, a haloalkaliphilic actinobacterium from a soda solonchak soil.</title>
        <authorList>
            <person name="Sorokin D.Y."/>
            <person name="Khijniak T.V."/>
            <person name="Zakharycheva A.P."/>
            <person name="Boueva O.V."/>
            <person name="Ariskina E.V."/>
            <person name="Hahnke R.L."/>
            <person name="Bunk B."/>
            <person name="Sproer C."/>
            <person name="Schumann P."/>
            <person name="Evtushenko L.I."/>
            <person name="Kublanov I.V."/>
        </authorList>
    </citation>
    <scope>NUCLEOTIDE SEQUENCE</scope>
    <source>
        <strain evidence="2">DSM 106523</strain>
    </source>
</reference>
<gene>
    <name evidence="2" type="ORF">JQS43_13075</name>
</gene>
<dbReference type="InterPro" id="IPR011009">
    <property type="entry name" value="Kinase-like_dom_sf"/>
</dbReference>
<dbReference type="Pfam" id="PF01636">
    <property type="entry name" value="APH"/>
    <property type="match status" value="1"/>
</dbReference>
<evidence type="ECO:0000259" key="1">
    <source>
        <dbReference type="Pfam" id="PF01636"/>
    </source>
</evidence>
<dbReference type="Gene3D" id="3.30.200.20">
    <property type="entry name" value="Phosphorylase Kinase, domain 1"/>
    <property type="match status" value="1"/>
</dbReference>
<dbReference type="KEGG" id="nhy:JQS43_13075"/>
<dbReference type="SUPFAM" id="SSF56112">
    <property type="entry name" value="Protein kinase-like (PK-like)"/>
    <property type="match status" value="1"/>
</dbReference>
<dbReference type="InterPro" id="IPR002575">
    <property type="entry name" value="Aminoglycoside_PTrfase"/>
</dbReference>
<organism evidence="2 3">
    <name type="scientific">Natronosporangium hydrolyticum</name>
    <dbReference type="NCBI Taxonomy" id="2811111"/>
    <lineage>
        <taxon>Bacteria</taxon>
        <taxon>Bacillati</taxon>
        <taxon>Actinomycetota</taxon>
        <taxon>Actinomycetes</taxon>
        <taxon>Micromonosporales</taxon>
        <taxon>Micromonosporaceae</taxon>
        <taxon>Natronosporangium</taxon>
    </lineage>
</organism>
<dbReference type="RefSeq" id="WP_239674679.1">
    <property type="nucleotide sequence ID" value="NZ_CP070499.1"/>
</dbReference>
<dbReference type="AlphaFoldDB" id="A0A895YG37"/>